<evidence type="ECO:0000313" key="7">
    <source>
        <dbReference type="Proteomes" id="UP001424459"/>
    </source>
</evidence>
<name>A0ABP7TUR1_9SPHN</name>
<feature type="compositionally biased region" description="Basic and acidic residues" evidence="4">
    <location>
        <begin position="153"/>
        <end position="173"/>
    </location>
</feature>
<dbReference type="InterPro" id="IPR036770">
    <property type="entry name" value="Ankyrin_rpt-contain_sf"/>
</dbReference>
<evidence type="ECO:0000256" key="1">
    <source>
        <dbReference type="ARBA" id="ARBA00022737"/>
    </source>
</evidence>
<dbReference type="Pfam" id="PF00023">
    <property type="entry name" value="Ank"/>
    <property type="match status" value="1"/>
</dbReference>
<gene>
    <name evidence="6" type="ORF">GCM10022281_08560</name>
</gene>
<dbReference type="PANTHER" id="PTHR24171:SF8">
    <property type="entry name" value="BRCA1-ASSOCIATED RING DOMAIN PROTEIN 1"/>
    <property type="match status" value="1"/>
</dbReference>
<protein>
    <recommendedName>
        <fullName evidence="8">Ankyrin repeat domain-containing protein</fullName>
    </recommendedName>
</protein>
<feature type="repeat" description="ANK" evidence="3">
    <location>
        <begin position="62"/>
        <end position="94"/>
    </location>
</feature>
<keyword evidence="5" id="KW-0732">Signal</keyword>
<dbReference type="Proteomes" id="UP001424459">
    <property type="component" value="Unassembled WGS sequence"/>
</dbReference>
<dbReference type="SUPFAM" id="SSF48403">
    <property type="entry name" value="Ankyrin repeat"/>
    <property type="match status" value="1"/>
</dbReference>
<feature type="region of interest" description="Disordered" evidence="4">
    <location>
        <begin position="150"/>
        <end position="173"/>
    </location>
</feature>
<dbReference type="Pfam" id="PF12796">
    <property type="entry name" value="Ank_2"/>
    <property type="match status" value="1"/>
</dbReference>
<keyword evidence="7" id="KW-1185">Reference proteome</keyword>
<dbReference type="Gene3D" id="1.25.40.20">
    <property type="entry name" value="Ankyrin repeat-containing domain"/>
    <property type="match status" value="1"/>
</dbReference>
<proteinExistence type="predicted"/>
<dbReference type="PANTHER" id="PTHR24171">
    <property type="entry name" value="ANKYRIN REPEAT DOMAIN-CONTAINING PROTEIN 39-RELATED"/>
    <property type="match status" value="1"/>
</dbReference>
<feature type="signal peptide" evidence="5">
    <location>
        <begin position="1"/>
        <end position="22"/>
    </location>
</feature>
<dbReference type="PROSITE" id="PS50088">
    <property type="entry name" value="ANK_REPEAT"/>
    <property type="match status" value="3"/>
</dbReference>
<accession>A0ABP7TUR1</accession>
<dbReference type="RefSeq" id="WP_344695786.1">
    <property type="nucleotide sequence ID" value="NZ_BAABBR010000001.1"/>
</dbReference>
<keyword evidence="1" id="KW-0677">Repeat</keyword>
<organism evidence="6 7">
    <name type="scientific">Sphingomonas rosea</name>
    <dbReference type="NCBI Taxonomy" id="335605"/>
    <lineage>
        <taxon>Bacteria</taxon>
        <taxon>Pseudomonadati</taxon>
        <taxon>Pseudomonadota</taxon>
        <taxon>Alphaproteobacteria</taxon>
        <taxon>Sphingomonadales</taxon>
        <taxon>Sphingomonadaceae</taxon>
        <taxon>Sphingomonas</taxon>
    </lineage>
</organism>
<evidence type="ECO:0000256" key="2">
    <source>
        <dbReference type="ARBA" id="ARBA00023043"/>
    </source>
</evidence>
<dbReference type="SMART" id="SM00248">
    <property type="entry name" value="ANK"/>
    <property type="match status" value="3"/>
</dbReference>
<dbReference type="EMBL" id="BAABBR010000001">
    <property type="protein sequence ID" value="GAA4031314.1"/>
    <property type="molecule type" value="Genomic_DNA"/>
</dbReference>
<feature type="repeat" description="ANK" evidence="3">
    <location>
        <begin position="128"/>
        <end position="160"/>
    </location>
</feature>
<dbReference type="InterPro" id="IPR002110">
    <property type="entry name" value="Ankyrin_rpt"/>
</dbReference>
<keyword evidence="2 3" id="KW-0040">ANK repeat</keyword>
<feature type="chain" id="PRO_5047005157" description="Ankyrin repeat domain-containing protein" evidence="5">
    <location>
        <begin position="23"/>
        <end position="200"/>
    </location>
</feature>
<dbReference type="PROSITE" id="PS50297">
    <property type="entry name" value="ANK_REP_REGION"/>
    <property type="match status" value="2"/>
</dbReference>
<evidence type="ECO:0000313" key="6">
    <source>
        <dbReference type="EMBL" id="GAA4031314.1"/>
    </source>
</evidence>
<reference evidence="7" key="1">
    <citation type="journal article" date="2019" name="Int. J. Syst. Evol. Microbiol.">
        <title>The Global Catalogue of Microorganisms (GCM) 10K type strain sequencing project: providing services to taxonomists for standard genome sequencing and annotation.</title>
        <authorList>
            <consortium name="The Broad Institute Genomics Platform"/>
            <consortium name="The Broad Institute Genome Sequencing Center for Infectious Disease"/>
            <person name="Wu L."/>
            <person name="Ma J."/>
        </authorList>
    </citation>
    <scope>NUCLEOTIDE SEQUENCE [LARGE SCALE GENOMIC DNA]</scope>
    <source>
        <strain evidence="7">JCM 17564</strain>
    </source>
</reference>
<comment type="caution">
    <text evidence="6">The sequence shown here is derived from an EMBL/GenBank/DDBJ whole genome shotgun (WGS) entry which is preliminary data.</text>
</comment>
<evidence type="ECO:0000256" key="5">
    <source>
        <dbReference type="SAM" id="SignalP"/>
    </source>
</evidence>
<evidence type="ECO:0008006" key="8">
    <source>
        <dbReference type="Google" id="ProtNLM"/>
    </source>
</evidence>
<evidence type="ECO:0000256" key="4">
    <source>
        <dbReference type="SAM" id="MobiDB-lite"/>
    </source>
</evidence>
<sequence length="200" mass="21407">MVRRIFLIAAATIGMVATPLAAQMSESPSLKFLKAIRERDGNTATELVTAQGKAVLNARDDRGDGAIHIVAARRDAQYLRFLAGNGADVDLPNFKGDTALIIAARLGFDDGVETLLRAGAQVDKTNRAGETPLIVAVQQRQMATIKLLAEHGANPDKTDNATGRSARDYAKRDARGPEMIKLMDAARTARPKAEVAGPKF</sequence>
<feature type="repeat" description="ANK" evidence="3">
    <location>
        <begin position="95"/>
        <end position="127"/>
    </location>
</feature>
<evidence type="ECO:0000256" key="3">
    <source>
        <dbReference type="PROSITE-ProRule" id="PRU00023"/>
    </source>
</evidence>